<dbReference type="RefSeq" id="WP_180094422.1">
    <property type="nucleotide sequence ID" value="NZ_JACCGK010000016.1"/>
</dbReference>
<name>A0A7Z0N9P2_9GAMM</name>
<dbReference type="Proteomes" id="UP000520876">
    <property type="component" value="Unassembled WGS sequence"/>
</dbReference>
<sequence>MKRATKIQLRAESITEAIHDGDPEGVAKFATYLDEVGDLASAMEELTATTTVADMVDAYIQSLSGQRVLYEWAKDIAEAEQLRVEEDEAERRAA</sequence>
<dbReference type="EMBL" id="JACCGK010000016">
    <property type="protein sequence ID" value="NYT74220.1"/>
    <property type="molecule type" value="Genomic_DNA"/>
</dbReference>
<gene>
    <name evidence="1" type="ORF">HZU72_17555</name>
</gene>
<dbReference type="AlphaFoldDB" id="A0A7Z0N9P2"/>
<organism evidence="1 2">
    <name type="scientific">Vreelandella sedimenti</name>
    <dbReference type="NCBI Taxonomy" id="2729618"/>
    <lineage>
        <taxon>Bacteria</taxon>
        <taxon>Pseudomonadati</taxon>
        <taxon>Pseudomonadota</taxon>
        <taxon>Gammaproteobacteria</taxon>
        <taxon>Oceanospirillales</taxon>
        <taxon>Halomonadaceae</taxon>
        <taxon>Vreelandella</taxon>
    </lineage>
</organism>
<evidence type="ECO:0000313" key="2">
    <source>
        <dbReference type="Proteomes" id="UP000520876"/>
    </source>
</evidence>
<protein>
    <submittedName>
        <fullName evidence="1">Uncharacterized protein</fullName>
    </submittedName>
</protein>
<keyword evidence="2" id="KW-1185">Reference proteome</keyword>
<comment type="caution">
    <text evidence="1">The sequence shown here is derived from an EMBL/GenBank/DDBJ whole genome shotgun (WGS) entry which is preliminary data.</text>
</comment>
<reference evidence="1 2" key="1">
    <citation type="submission" date="2020-07" db="EMBL/GenBank/DDBJ databases">
        <title>Halomonas sp. QX-2 draft genome sequence.</title>
        <authorList>
            <person name="Qiu X."/>
        </authorList>
    </citation>
    <scope>NUCLEOTIDE SEQUENCE [LARGE SCALE GENOMIC DNA]</scope>
    <source>
        <strain evidence="1 2">QX-2</strain>
    </source>
</reference>
<evidence type="ECO:0000313" key="1">
    <source>
        <dbReference type="EMBL" id="NYT74220.1"/>
    </source>
</evidence>
<accession>A0A7Z0N9P2</accession>
<proteinExistence type="predicted"/>